<name>A0ACB9RD90_9MYRT</name>
<gene>
    <name evidence="1" type="ORF">MLD38_014177</name>
</gene>
<proteinExistence type="predicted"/>
<keyword evidence="2" id="KW-1185">Reference proteome</keyword>
<dbReference type="Proteomes" id="UP001057402">
    <property type="component" value="Chromosome 4"/>
</dbReference>
<evidence type="ECO:0000313" key="2">
    <source>
        <dbReference type="Proteomes" id="UP001057402"/>
    </source>
</evidence>
<comment type="caution">
    <text evidence="1">The sequence shown here is derived from an EMBL/GenBank/DDBJ whole genome shotgun (WGS) entry which is preliminary data.</text>
</comment>
<organism evidence="1 2">
    <name type="scientific">Melastoma candidum</name>
    <dbReference type="NCBI Taxonomy" id="119954"/>
    <lineage>
        <taxon>Eukaryota</taxon>
        <taxon>Viridiplantae</taxon>
        <taxon>Streptophyta</taxon>
        <taxon>Embryophyta</taxon>
        <taxon>Tracheophyta</taxon>
        <taxon>Spermatophyta</taxon>
        <taxon>Magnoliopsida</taxon>
        <taxon>eudicotyledons</taxon>
        <taxon>Gunneridae</taxon>
        <taxon>Pentapetalae</taxon>
        <taxon>rosids</taxon>
        <taxon>malvids</taxon>
        <taxon>Myrtales</taxon>
        <taxon>Melastomataceae</taxon>
        <taxon>Melastomatoideae</taxon>
        <taxon>Melastomateae</taxon>
        <taxon>Melastoma</taxon>
    </lineage>
</organism>
<protein>
    <submittedName>
        <fullName evidence="1">Uncharacterized protein</fullName>
    </submittedName>
</protein>
<reference evidence="2" key="1">
    <citation type="journal article" date="2023" name="Front. Plant Sci.">
        <title>Chromosomal-level genome assembly of Melastoma candidum provides insights into trichome evolution.</title>
        <authorList>
            <person name="Zhong Y."/>
            <person name="Wu W."/>
            <person name="Sun C."/>
            <person name="Zou P."/>
            <person name="Liu Y."/>
            <person name="Dai S."/>
            <person name="Zhou R."/>
        </authorList>
    </citation>
    <scope>NUCLEOTIDE SEQUENCE [LARGE SCALE GENOMIC DNA]</scope>
</reference>
<dbReference type="EMBL" id="CM042883">
    <property type="protein sequence ID" value="KAI4376412.1"/>
    <property type="molecule type" value="Genomic_DNA"/>
</dbReference>
<sequence length="182" mass="20122">MEMTAGAASKGQGSPSSRRTPLDEEAAVGLGFLDGDDEGEKEVEDDPFHFSSTKNVPLDRLRRWRQAALVLNASRRFRYTLDLKREEEKSLTLRKIRAHAQAIRAAHIFQAAGTVKPPDGDFGIGQEQLVLITKDHNISALEEHGGVRGLADSLKANLENGIWGDDGDIQRRRNLFGSNTYP</sequence>
<accession>A0ACB9RD90</accession>
<evidence type="ECO:0000313" key="1">
    <source>
        <dbReference type="EMBL" id="KAI4376412.1"/>
    </source>
</evidence>